<protein>
    <submittedName>
        <fullName evidence="6">ABC transporter</fullName>
    </submittedName>
</protein>
<keyword evidence="2" id="KW-0813">Transport</keyword>
<gene>
    <name evidence="6" type="ORF">FRZ61_27790</name>
</gene>
<keyword evidence="3 5" id="KW-0732">Signal</keyword>
<evidence type="ECO:0000313" key="7">
    <source>
        <dbReference type="Proteomes" id="UP000325797"/>
    </source>
</evidence>
<dbReference type="InterPro" id="IPR001188">
    <property type="entry name" value="Sperm_putr-bd"/>
</dbReference>
<dbReference type="GO" id="GO:0019808">
    <property type="term" value="F:polyamine binding"/>
    <property type="evidence" value="ECO:0007669"/>
    <property type="project" value="InterPro"/>
</dbReference>
<dbReference type="PANTHER" id="PTHR30222:SF17">
    <property type="entry name" value="SPERMIDINE_PUTRESCINE-BINDING PERIPLASMIC PROTEIN"/>
    <property type="match status" value="1"/>
</dbReference>
<dbReference type="PRINTS" id="PR00909">
    <property type="entry name" value="SPERMDNBNDNG"/>
</dbReference>
<accession>A0A5J6N749</accession>
<keyword evidence="4" id="KW-0574">Periplasm</keyword>
<dbReference type="RefSeq" id="WP_225308800.1">
    <property type="nucleotide sequence ID" value="NZ_CP042582.1"/>
</dbReference>
<name>A0A5J6N749_9PROT</name>
<dbReference type="Proteomes" id="UP000325797">
    <property type="component" value="Chromosome"/>
</dbReference>
<dbReference type="PANTHER" id="PTHR30222">
    <property type="entry name" value="SPERMIDINE/PUTRESCINE-BINDING PERIPLASMIC PROTEIN"/>
    <property type="match status" value="1"/>
</dbReference>
<dbReference type="SUPFAM" id="SSF53850">
    <property type="entry name" value="Periplasmic binding protein-like II"/>
    <property type="match status" value="1"/>
</dbReference>
<comment type="subcellular location">
    <subcellularLocation>
        <location evidence="1">Periplasm</location>
    </subcellularLocation>
</comment>
<dbReference type="CDD" id="cd13588">
    <property type="entry name" value="PBP2_polyamine_1"/>
    <property type="match status" value="1"/>
</dbReference>
<dbReference type="KEGG" id="hadh:FRZ61_27790"/>
<dbReference type="EMBL" id="CP042582">
    <property type="protein sequence ID" value="QEX22846.1"/>
    <property type="molecule type" value="Genomic_DNA"/>
</dbReference>
<evidence type="ECO:0000313" key="6">
    <source>
        <dbReference type="EMBL" id="QEX22846.1"/>
    </source>
</evidence>
<evidence type="ECO:0000256" key="5">
    <source>
        <dbReference type="SAM" id="SignalP"/>
    </source>
</evidence>
<feature type="chain" id="PRO_5023888356" evidence="5">
    <location>
        <begin position="25"/>
        <end position="342"/>
    </location>
</feature>
<keyword evidence="7" id="KW-1185">Reference proteome</keyword>
<evidence type="ECO:0000256" key="2">
    <source>
        <dbReference type="ARBA" id="ARBA00022448"/>
    </source>
</evidence>
<dbReference type="Gene3D" id="3.40.190.10">
    <property type="entry name" value="Periplasmic binding protein-like II"/>
    <property type="match status" value="2"/>
</dbReference>
<dbReference type="Pfam" id="PF13416">
    <property type="entry name" value="SBP_bac_8"/>
    <property type="match status" value="1"/>
</dbReference>
<dbReference type="GO" id="GO:0015846">
    <property type="term" value="P:polyamine transport"/>
    <property type="evidence" value="ECO:0007669"/>
    <property type="project" value="InterPro"/>
</dbReference>
<reference evidence="6 7" key="1">
    <citation type="submission" date="2019-08" db="EMBL/GenBank/DDBJ databases">
        <title>Hyperibacter terrae gen. nov., sp. nov. and Hyperibacter viscosus sp. nov., two new members in the family Rhodospirillaceae isolated from the rhizosphere of Hypericum perforatum.</title>
        <authorList>
            <person name="Noviana Z."/>
        </authorList>
    </citation>
    <scope>NUCLEOTIDE SEQUENCE [LARGE SCALE GENOMIC DNA]</scope>
    <source>
        <strain evidence="6 7">R5959</strain>
    </source>
</reference>
<evidence type="ECO:0000256" key="3">
    <source>
        <dbReference type="ARBA" id="ARBA00022729"/>
    </source>
</evidence>
<feature type="signal peptide" evidence="5">
    <location>
        <begin position="1"/>
        <end position="24"/>
    </location>
</feature>
<dbReference type="AlphaFoldDB" id="A0A5J6N749"/>
<sequence length="342" mass="38151">MVTKWLKRIGLVALVAATAAMAQAAQAKELRILAWQGYADDDWVKEFEQKTGADVSVVFIGTDDEIWAKIKGSEGKDFDLFAVNTAQLQRYIDAGLTTAYDLDKIPNLKEALPRFRDLTQVGGVMRDGKVYAIPLCFDSIGLIYDTDKVKPAPTSMEVLWDPKYKGKVLAYDNGEHNFSFTALTLGIQDPFHLTPEQMDQVKQKLIALKHNVLSFYTTADEALQIYQNNDVALIWANYGQQQMKAMQDAGAHVAYINASEGALAWLDTWAMTSGVQDKDLAEQWVNFVLQKKIGQQLSERTGFGNTVVPAPSAGEKDKLVWLQLVEDPLKRSDLWNEIKAAP</sequence>
<organism evidence="6 7">
    <name type="scientific">Hypericibacter adhaerens</name>
    <dbReference type="NCBI Taxonomy" id="2602016"/>
    <lineage>
        <taxon>Bacteria</taxon>
        <taxon>Pseudomonadati</taxon>
        <taxon>Pseudomonadota</taxon>
        <taxon>Alphaproteobacteria</taxon>
        <taxon>Rhodospirillales</taxon>
        <taxon>Dongiaceae</taxon>
        <taxon>Hypericibacter</taxon>
    </lineage>
</organism>
<proteinExistence type="predicted"/>
<dbReference type="GO" id="GO:0042597">
    <property type="term" value="C:periplasmic space"/>
    <property type="evidence" value="ECO:0007669"/>
    <property type="project" value="UniProtKB-SubCell"/>
</dbReference>
<dbReference type="InterPro" id="IPR006059">
    <property type="entry name" value="SBP"/>
</dbReference>
<evidence type="ECO:0000256" key="4">
    <source>
        <dbReference type="ARBA" id="ARBA00022764"/>
    </source>
</evidence>
<evidence type="ECO:0000256" key="1">
    <source>
        <dbReference type="ARBA" id="ARBA00004418"/>
    </source>
</evidence>